<dbReference type="GO" id="GO:0004842">
    <property type="term" value="F:ubiquitin-protein transferase activity"/>
    <property type="evidence" value="ECO:0007669"/>
    <property type="project" value="InterPro"/>
</dbReference>
<dbReference type="PANTHER" id="PTHR16047:SF7">
    <property type="entry name" value="E3 UBIQUITIN-PROTEIN LIGASE RFWD3"/>
    <property type="match status" value="1"/>
</dbReference>
<dbReference type="Gene3D" id="3.30.40.10">
    <property type="entry name" value="Zinc/RING finger domain, C3HC4 (zinc finger)"/>
    <property type="match status" value="1"/>
</dbReference>
<evidence type="ECO:0000259" key="5">
    <source>
        <dbReference type="PROSITE" id="PS50089"/>
    </source>
</evidence>
<name>A0A0N5BCE4_STREA</name>
<dbReference type="GO" id="GO:0008270">
    <property type="term" value="F:zinc ion binding"/>
    <property type="evidence" value="ECO:0007669"/>
    <property type="project" value="UniProtKB-KW"/>
</dbReference>
<evidence type="ECO:0000256" key="4">
    <source>
        <dbReference type="PROSITE-ProRule" id="PRU00175"/>
    </source>
</evidence>
<evidence type="ECO:0000256" key="1">
    <source>
        <dbReference type="ARBA" id="ARBA00022771"/>
    </source>
</evidence>
<proteinExistence type="predicted"/>
<organism evidence="6 7">
    <name type="scientific">Strongyloides papillosus</name>
    <name type="common">Intestinal threadworm</name>
    <dbReference type="NCBI Taxonomy" id="174720"/>
    <lineage>
        <taxon>Eukaryota</taxon>
        <taxon>Metazoa</taxon>
        <taxon>Ecdysozoa</taxon>
        <taxon>Nematoda</taxon>
        <taxon>Chromadorea</taxon>
        <taxon>Rhabditida</taxon>
        <taxon>Tylenchina</taxon>
        <taxon>Panagrolaimomorpha</taxon>
        <taxon>Strongyloidoidea</taxon>
        <taxon>Strongyloididae</taxon>
        <taxon>Strongyloides</taxon>
    </lineage>
</organism>
<dbReference type="SUPFAM" id="SSF50978">
    <property type="entry name" value="WD40 repeat-like"/>
    <property type="match status" value="1"/>
</dbReference>
<dbReference type="InterPro" id="IPR015943">
    <property type="entry name" value="WD40/YVTN_repeat-like_dom_sf"/>
</dbReference>
<dbReference type="Proteomes" id="UP000046392">
    <property type="component" value="Unplaced"/>
</dbReference>
<reference evidence="7" key="1">
    <citation type="submission" date="2017-02" db="UniProtKB">
        <authorList>
            <consortium name="WormBaseParasite"/>
        </authorList>
    </citation>
    <scope>IDENTIFICATION</scope>
</reference>
<dbReference type="InterPro" id="IPR001841">
    <property type="entry name" value="Znf_RING"/>
</dbReference>
<keyword evidence="1 4" id="KW-0863">Zinc-finger</keyword>
<comment type="subcellular location">
    <subcellularLocation>
        <location evidence="3">Nucleus</location>
        <location evidence="3">Nuclear body</location>
    </subcellularLocation>
</comment>
<dbReference type="InterPro" id="IPR036322">
    <property type="entry name" value="WD40_repeat_dom_sf"/>
</dbReference>
<evidence type="ECO:0000313" key="6">
    <source>
        <dbReference type="Proteomes" id="UP000046392"/>
    </source>
</evidence>
<dbReference type="SUPFAM" id="SSF57850">
    <property type="entry name" value="RING/U-box"/>
    <property type="match status" value="1"/>
</dbReference>
<dbReference type="PROSITE" id="PS50089">
    <property type="entry name" value="ZF_RING_2"/>
    <property type="match status" value="1"/>
</dbReference>
<sequence length="452" mass="51389">MAVECIICLESCAASGTNHAPYSTPCGHVMGKECLEKFEEHLNSNRFNCPCCHKETTFNNCHPIYGIAPEVKNCDTKSRNTCKELKGNFSFSKDFSENINGTIKFFDEHNGYVLIAGETPSLFLSEQFIKLIVIKNKKIYDISKPKLDIQCSCLCFNKSENIVIEFCVGYVDGTIKLNTYKFVGDNLKRISKDKLINLSLSSLKRSKAMINSICFLSNDTIALSVGKGLIRIWDKREKWLSKTQIINECIDDESGNIIQLKATNCDDCIGIMNDRIYMFEKDGTSYELASEDDKTIVSYSIDPKFRVLIVLYSNESNSIQEHSTSQSFAKYKIIYDSELQRYYAEKIRIVQNIGDEIPKSFMPSLFAIKNSNKPLIYHGIFPNIGNNNLEIISLNNTRKCVGYENLKDTSNCLGVTFVGRENFCFKNNSKRKIAIILQNRIVIMDISYTSTY</sequence>
<accession>A0A0N5BCE4</accession>
<dbReference type="AlphaFoldDB" id="A0A0N5BCE4"/>
<evidence type="ECO:0000256" key="2">
    <source>
        <dbReference type="ARBA" id="ARBA00022833"/>
    </source>
</evidence>
<evidence type="ECO:0000313" key="7">
    <source>
        <dbReference type="WBParaSite" id="SPAL_0000369300.1"/>
    </source>
</evidence>
<keyword evidence="1 4" id="KW-0479">Metal-binding</keyword>
<evidence type="ECO:0000256" key="3">
    <source>
        <dbReference type="ARBA" id="ARBA00034306"/>
    </source>
</evidence>
<dbReference type="GO" id="GO:0016567">
    <property type="term" value="P:protein ubiquitination"/>
    <property type="evidence" value="ECO:0007669"/>
    <property type="project" value="InterPro"/>
</dbReference>
<feature type="domain" description="RING-type" evidence="5">
    <location>
        <begin position="5"/>
        <end position="53"/>
    </location>
</feature>
<keyword evidence="6" id="KW-1185">Reference proteome</keyword>
<keyword evidence="2" id="KW-0862">Zinc</keyword>
<dbReference type="WBParaSite" id="SPAL_0000369300.1">
    <property type="protein sequence ID" value="SPAL_0000369300.1"/>
    <property type="gene ID" value="SPAL_0000369300"/>
</dbReference>
<dbReference type="Gene3D" id="2.130.10.10">
    <property type="entry name" value="YVTN repeat-like/Quinoprotein amine dehydrogenase"/>
    <property type="match status" value="1"/>
</dbReference>
<dbReference type="GO" id="GO:0036297">
    <property type="term" value="P:interstrand cross-link repair"/>
    <property type="evidence" value="ECO:0007669"/>
    <property type="project" value="InterPro"/>
</dbReference>
<dbReference type="PANTHER" id="PTHR16047">
    <property type="entry name" value="RFWD3 PROTEIN"/>
    <property type="match status" value="1"/>
</dbReference>
<protein>
    <submittedName>
        <fullName evidence="7">RING-type domain-containing protein</fullName>
    </submittedName>
</protein>
<dbReference type="GO" id="GO:0016604">
    <property type="term" value="C:nuclear body"/>
    <property type="evidence" value="ECO:0007669"/>
    <property type="project" value="UniProtKB-SubCell"/>
</dbReference>
<dbReference type="InterPro" id="IPR037381">
    <property type="entry name" value="RFWD3"/>
</dbReference>
<dbReference type="InterPro" id="IPR013083">
    <property type="entry name" value="Znf_RING/FYVE/PHD"/>
</dbReference>